<keyword evidence="2" id="KW-1185">Reference proteome</keyword>
<dbReference type="Gene3D" id="3.40.50.150">
    <property type="entry name" value="Vaccinia Virus protein VP39"/>
    <property type="match status" value="1"/>
</dbReference>
<dbReference type="AlphaFoldDB" id="A0A0S2FGI5"/>
<gene>
    <name evidence="1" type="ORF">LA76x_4521</name>
</gene>
<proteinExistence type="predicted"/>
<dbReference type="Proteomes" id="UP000060787">
    <property type="component" value="Chromosome"/>
</dbReference>
<evidence type="ECO:0000313" key="1">
    <source>
        <dbReference type="EMBL" id="ALN82629.1"/>
    </source>
</evidence>
<dbReference type="PATRIC" id="fig|84531.8.peg.4520"/>
<dbReference type="eggNOG" id="COG2265">
    <property type="taxonomic scope" value="Bacteria"/>
</dbReference>
<dbReference type="SUPFAM" id="SSF53335">
    <property type="entry name" value="S-adenosyl-L-methionine-dependent methyltransferases"/>
    <property type="match status" value="1"/>
</dbReference>
<dbReference type="STRING" id="84531.LA76x_4521"/>
<protein>
    <submittedName>
        <fullName evidence="1">Methyltransferase domain protein</fullName>
    </submittedName>
</protein>
<accession>A0A0S2FGI5</accession>
<dbReference type="KEGG" id="lab:LA76x_4521"/>
<dbReference type="InterPro" id="IPR029063">
    <property type="entry name" value="SAM-dependent_MTases_sf"/>
</dbReference>
<dbReference type="Pfam" id="PF13489">
    <property type="entry name" value="Methyltransf_23"/>
    <property type="match status" value="1"/>
</dbReference>
<name>A0A0S2FGI5_LYSAN</name>
<dbReference type="EMBL" id="CP011129">
    <property type="protein sequence ID" value="ALN82629.1"/>
    <property type="molecule type" value="Genomic_DNA"/>
</dbReference>
<sequence>MNEAVQAMAHGQADRIARAYLPEHPLGNRWDYYYSRAKLGSDPLYPGVSAALRGTRAPLLDLGCGLGLLAHTLLADGIRLPYRGVDSDAAKIRRATRAAARVGLDQAVFETVDLAHEVPEHRGSVVMLDVLQFIPYPAQARAIDAMIAMLTPGARLVIRTGLDDGTHRARITLAVDLFSRALGWMNAMPRYYPNGEGLRARLREAGLDVEFTPLFGRTPFNNWRIVAARPE</sequence>
<dbReference type="GO" id="GO:0032259">
    <property type="term" value="P:methylation"/>
    <property type="evidence" value="ECO:0007669"/>
    <property type="project" value="UniProtKB-KW"/>
</dbReference>
<dbReference type="GO" id="GO:0008168">
    <property type="term" value="F:methyltransferase activity"/>
    <property type="evidence" value="ECO:0007669"/>
    <property type="project" value="UniProtKB-KW"/>
</dbReference>
<keyword evidence="1" id="KW-0808">Transferase</keyword>
<keyword evidence="1" id="KW-0489">Methyltransferase</keyword>
<organism evidence="1 2">
    <name type="scientific">Lysobacter antibioticus</name>
    <dbReference type="NCBI Taxonomy" id="84531"/>
    <lineage>
        <taxon>Bacteria</taxon>
        <taxon>Pseudomonadati</taxon>
        <taxon>Pseudomonadota</taxon>
        <taxon>Gammaproteobacteria</taxon>
        <taxon>Lysobacterales</taxon>
        <taxon>Lysobacteraceae</taxon>
        <taxon>Lysobacter</taxon>
    </lineage>
</organism>
<evidence type="ECO:0000313" key="2">
    <source>
        <dbReference type="Proteomes" id="UP000060787"/>
    </source>
</evidence>
<reference evidence="1 2" key="1">
    <citation type="journal article" date="2015" name="BMC Genomics">
        <title>Comparative genomics and metabolic profiling of the genus Lysobacter.</title>
        <authorList>
            <person name="de Bruijn I."/>
            <person name="Cheng X."/>
            <person name="de Jager V."/>
            <person name="Exposito R.G."/>
            <person name="Watrous J."/>
            <person name="Patel N."/>
            <person name="Postma J."/>
            <person name="Dorrestein P.C."/>
            <person name="Kobayashi D."/>
            <person name="Raaijmakers J.M."/>
        </authorList>
    </citation>
    <scope>NUCLEOTIDE SEQUENCE [LARGE SCALE GENOMIC DNA]</scope>
    <source>
        <strain evidence="1 2">76</strain>
    </source>
</reference>